<dbReference type="InterPro" id="IPR050564">
    <property type="entry name" value="F420-G6PD/mer"/>
</dbReference>
<organism evidence="3 4">
    <name type="scientific">Microbacterium soli</name>
    <dbReference type="NCBI Taxonomy" id="446075"/>
    <lineage>
        <taxon>Bacteria</taxon>
        <taxon>Bacillati</taxon>
        <taxon>Actinomycetota</taxon>
        <taxon>Actinomycetes</taxon>
        <taxon>Micrococcales</taxon>
        <taxon>Microbacteriaceae</taxon>
        <taxon>Microbacterium</taxon>
    </lineage>
</organism>
<dbReference type="CDD" id="cd01097">
    <property type="entry name" value="Tetrahydromethanopterin_reductase"/>
    <property type="match status" value="1"/>
</dbReference>
<dbReference type="InterPro" id="IPR011251">
    <property type="entry name" value="Luciferase-like_dom"/>
</dbReference>
<dbReference type="InterPro" id="IPR036661">
    <property type="entry name" value="Luciferase-like_sf"/>
</dbReference>
<reference evidence="4" key="1">
    <citation type="journal article" date="2019" name="Int. J. Syst. Evol. Microbiol.">
        <title>The Global Catalogue of Microorganisms (GCM) 10K type strain sequencing project: providing services to taxonomists for standard genome sequencing and annotation.</title>
        <authorList>
            <consortium name="The Broad Institute Genomics Platform"/>
            <consortium name="The Broad Institute Genome Sequencing Center for Infectious Disease"/>
            <person name="Wu L."/>
            <person name="Ma J."/>
        </authorList>
    </citation>
    <scope>NUCLEOTIDE SEQUENCE [LARGE SCALE GENOMIC DNA]</scope>
    <source>
        <strain evidence="4">JCM 17024</strain>
    </source>
</reference>
<keyword evidence="4" id="KW-1185">Reference proteome</keyword>
<evidence type="ECO:0000313" key="3">
    <source>
        <dbReference type="EMBL" id="GAA3934622.1"/>
    </source>
</evidence>
<dbReference type="Gene3D" id="3.20.20.30">
    <property type="entry name" value="Luciferase-like domain"/>
    <property type="match status" value="1"/>
</dbReference>
<dbReference type="SUPFAM" id="SSF51679">
    <property type="entry name" value="Bacterial luciferase-like"/>
    <property type="match status" value="1"/>
</dbReference>
<evidence type="ECO:0000259" key="2">
    <source>
        <dbReference type="Pfam" id="PF00296"/>
    </source>
</evidence>
<dbReference type="Proteomes" id="UP001501591">
    <property type="component" value="Unassembled WGS sequence"/>
</dbReference>
<dbReference type="PANTHER" id="PTHR43244:SF1">
    <property type="entry name" value="5,10-METHYLENETETRAHYDROMETHANOPTERIN REDUCTASE"/>
    <property type="match status" value="1"/>
</dbReference>
<feature type="domain" description="Luciferase-like" evidence="2">
    <location>
        <begin position="11"/>
        <end position="313"/>
    </location>
</feature>
<comment type="caution">
    <text evidence="3">The sequence shown here is derived from an EMBL/GenBank/DDBJ whole genome shotgun (WGS) entry which is preliminary data.</text>
</comment>
<proteinExistence type="predicted"/>
<protein>
    <submittedName>
        <fullName evidence="3">5,10-methylenetetrahydromethanopterin reductase</fullName>
    </submittedName>
</protein>
<dbReference type="PANTHER" id="PTHR43244">
    <property type="match status" value="1"/>
</dbReference>
<name>A0ABP7N1L3_9MICO</name>
<gene>
    <name evidence="3" type="primary">mer</name>
    <name evidence="3" type="ORF">GCM10022383_11330</name>
</gene>
<dbReference type="Pfam" id="PF00296">
    <property type="entry name" value="Bac_luciferase"/>
    <property type="match status" value="1"/>
</dbReference>
<accession>A0ABP7N1L3</accession>
<sequence>MKYGFGVLDRPSVREQIALAQEAEQAGYSSIWVCETRLARDAISVMGAIAATTERIQIGSGVVNSWNRNPALMAMTFATLNNLAPDRIILGLGAYWDPLAAKQGIARSKPLTQMREYVGVVRRLLDLEEHVSFHSDFITVDDLTLDLGHGDPRVPQNVPIYLGPTGPKMTELAGEICDGALINGLLTPDYVRAGVERVRIGAERAGRDPKSVALPAYVNVALDEDGDRARLTARRLLAMYLGQQPHIGKASGLPEDFLAEVRRVVGGWPARPEALDEATELVTEDIALRQLVAGTPDECREQMRKWHDTGIDEIVVIPLTENYSDMIETFRP</sequence>
<evidence type="ECO:0000256" key="1">
    <source>
        <dbReference type="ARBA" id="ARBA00023002"/>
    </source>
</evidence>
<dbReference type="EMBL" id="BAABCP010000001">
    <property type="protein sequence ID" value="GAA3934622.1"/>
    <property type="molecule type" value="Genomic_DNA"/>
</dbReference>
<evidence type="ECO:0000313" key="4">
    <source>
        <dbReference type="Proteomes" id="UP001501591"/>
    </source>
</evidence>
<keyword evidence="1" id="KW-0560">Oxidoreductase</keyword>